<reference evidence="2 3" key="1">
    <citation type="submission" date="2023-07" db="EMBL/GenBank/DDBJ databases">
        <title>Sequencing the genomes of 1000 actinobacteria strains.</title>
        <authorList>
            <person name="Klenk H.-P."/>
        </authorList>
    </citation>
    <scope>NUCLEOTIDE SEQUENCE [LARGE SCALE GENOMIC DNA]</scope>
    <source>
        <strain evidence="2 3">DSM 45805</strain>
    </source>
</reference>
<comment type="caution">
    <text evidence="2">The sequence shown here is derived from an EMBL/GenBank/DDBJ whole genome shotgun (WGS) entry which is preliminary data.</text>
</comment>
<gene>
    <name evidence="2" type="ORF">FB470_006919</name>
</gene>
<accession>A0ABU0F5R2</accession>
<evidence type="ECO:0000256" key="1">
    <source>
        <dbReference type="SAM" id="Phobius"/>
    </source>
</evidence>
<dbReference type="Proteomes" id="UP001229651">
    <property type="component" value="Unassembled WGS sequence"/>
</dbReference>
<feature type="transmembrane region" description="Helical" evidence="1">
    <location>
        <begin position="20"/>
        <end position="42"/>
    </location>
</feature>
<keyword evidence="1" id="KW-0472">Membrane</keyword>
<sequence length="50" mass="4886">MPATGAAFGGLSRRARLNTLLSAGVVVAAAGAVAQVVLTVIVGENFAITC</sequence>
<evidence type="ECO:0000313" key="3">
    <source>
        <dbReference type="Proteomes" id="UP001229651"/>
    </source>
</evidence>
<proteinExistence type="predicted"/>
<name>A0ABU0F5R2_9PSEU</name>
<evidence type="ECO:0000313" key="2">
    <source>
        <dbReference type="EMBL" id="MDQ0382925.1"/>
    </source>
</evidence>
<protein>
    <submittedName>
        <fullName evidence="2">Uncharacterized protein</fullName>
    </submittedName>
</protein>
<keyword evidence="1" id="KW-0812">Transmembrane</keyword>
<organism evidence="2 3">
    <name type="scientific">Amycolatopsis thermophila</name>
    <dbReference type="NCBI Taxonomy" id="206084"/>
    <lineage>
        <taxon>Bacteria</taxon>
        <taxon>Bacillati</taxon>
        <taxon>Actinomycetota</taxon>
        <taxon>Actinomycetes</taxon>
        <taxon>Pseudonocardiales</taxon>
        <taxon>Pseudonocardiaceae</taxon>
        <taxon>Amycolatopsis</taxon>
    </lineage>
</organism>
<dbReference type="EMBL" id="JAUSUT010000001">
    <property type="protein sequence ID" value="MDQ0382925.1"/>
    <property type="molecule type" value="Genomic_DNA"/>
</dbReference>
<dbReference type="RefSeq" id="WP_306998512.1">
    <property type="nucleotide sequence ID" value="NZ_JAUSUT010000001.1"/>
</dbReference>
<keyword evidence="3" id="KW-1185">Reference proteome</keyword>
<keyword evidence="1" id="KW-1133">Transmembrane helix</keyword>